<gene>
    <name evidence="2" type="ORF">QF118_15815</name>
</gene>
<name>A0ABY8QHE1_9RHOB</name>
<sequence length="404" mass="43903">MALPLRQTALGLISTALLSLPALAQSIDDDWLSMSDAEFAAAYADMAFGDDLQQRQLVAWLWFARVNQQIAAEGKRVDIDTGTVPVWMAWATDPETFTETPAFTYAPTPRDDPQFITPKDELAGKIASTTAEGAPNAGGEEVTRNAISYDYLTGKGLNTYAGVLAHVRSGAQVDMPIGTIETKIKWVKVNARTPAPEGAMVFRFASGDYWWAGIHIMAKMRPLPADPFFSEDPSWFWTTYEFTNGLGVAHVRDAFMNQNAPIGADMVARVLEQGGIAGIGYENYSPNGTQIRFTVNADGKTPVILGHTMMEDFAGYPDHDDPSGWITDSTSCHTCHASASINPQTGNFFPFTVPVGTLSDHYIGTGTTTQDCNGFSTALGDGYVSLDFMWPIAFQTRPYACPSD</sequence>
<accession>A0ABY8QHE1</accession>
<evidence type="ECO:0000313" key="3">
    <source>
        <dbReference type="Proteomes" id="UP001241605"/>
    </source>
</evidence>
<proteinExistence type="predicted"/>
<feature type="signal peptide" evidence="1">
    <location>
        <begin position="1"/>
        <end position="24"/>
    </location>
</feature>
<evidence type="ECO:0000256" key="1">
    <source>
        <dbReference type="SAM" id="SignalP"/>
    </source>
</evidence>
<feature type="chain" id="PRO_5045426784" description="Cytochrome P460 domain-containing protein" evidence="1">
    <location>
        <begin position="25"/>
        <end position="404"/>
    </location>
</feature>
<keyword evidence="3" id="KW-1185">Reference proteome</keyword>
<dbReference type="EMBL" id="CP124616">
    <property type="protein sequence ID" value="WGW03378.1"/>
    <property type="molecule type" value="Genomic_DNA"/>
</dbReference>
<keyword evidence="1" id="KW-0732">Signal</keyword>
<evidence type="ECO:0000313" key="2">
    <source>
        <dbReference type="EMBL" id="WGW03378.1"/>
    </source>
</evidence>
<dbReference type="RefSeq" id="WP_282300014.1">
    <property type="nucleotide sequence ID" value="NZ_CP124616.1"/>
</dbReference>
<dbReference type="Proteomes" id="UP001241605">
    <property type="component" value="Chromosome"/>
</dbReference>
<reference evidence="2 3" key="1">
    <citation type="submission" date="2023-05" db="EMBL/GenBank/DDBJ databases">
        <title>YMD87, complete Genome.</title>
        <authorList>
            <person name="Zhang J."/>
            <person name="Xu X."/>
        </authorList>
    </citation>
    <scope>NUCLEOTIDE SEQUENCE [LARGE SCALE GENOMIC DNA]</scope>
    <source>
        <strain evidence="2 3">YMD87</strain>
    </source>
</reference>
<protein>
    <recommendedName>
        <fullName evidence="4">Cytochrome P460 domain-containing protein</fullName>
    </recommendedName>
</protein>
<organism evidence="2 3">
    <name type="scientific">Tropicibacter oceani</name>
    <dbReference type="NCBI Taxonomy" id="3058420"/>
    <lineage>
        <taxon>Bacteria</taxon>
        <taxon>Pseudomonadati</taxon>
        <taxon>Pseudomonadota</taxon>
        <taxon>Alphaproteobacteria</taxon>
        <taxon>Rhodobacterales</taxon>
        <taxon>Roseobacteraceae</taxon>
        <taxon>Tropicibacter</taxon>
    </lineage>
</organism>
<evidence type="ECO:0008006" key="4">
    <source>
        <dbReference type="Google" id="ProtNLM"/>
    </source>
</evidence>